<dbReference type="SUPFAM" id="SSF52540">
    <property type="entry name" value="P-loop containing nucleoside triphosphate hydrolases"/>
    <property type="match status" value="1"/>
</dbReference>
<dbReference type="EMBL" id="JAAGWY010000003">
    <property type="protein sequence ID" value="NEN07179.1"/>
    <property type="molecule type" value="Genomic_DNA"/>
</dbReference>
<dbReference type="GO" id="GO:0046316">
    <property type="term" value="F:gluconokinase activity"/>
    <property type="evidence" value="ECO:0007669"/>
    <property type="project" value="UniProtKB-EC"/>
</dbReference>
<keyword evidence="12" id="KW-1185">Reference proteome</keyword>
<evidence type="ECO:0000256" key="7">
    <source>
        <dbReference type="ARBA" id="ARBA00022840"/>
    </source>
</evidence>
<keyword evidence="6 10" id="KW-0418">Kinase</keyword>
<dbReference type="RefSeq" id="WP_163290623.1">
    <property type="nucleotide sequence ID" value="NZ_JAAGWY010000003.1"/>
</dbReference>
<evidence type="ECO:0000256" key="6">
    <source>
        <dbReference type="ARBA" id="ARBA00022777"/>
    </source>
</evidence>
<evidence type="ECO:0000256" key="10">
    <source>
        <dbReference type="RuleBase" id="RU363066"/>
    </source>
</evidence>
<comment type="similarity">
    <text evidence="2 10">Belongs to the gluconokinase GntK/GntV family.</text>
</comment>
<proteinExistence type="inferred from homology"/>
<evidence type="ECO:0000256" key="4">
    <source>
        <dbReference type="ARBA" id="ARBA00022679"/>
    </source>
</evidence>
<comment type="pathway">
    <text evidence="1">Carbohydrate acid metabolism.</text>
</comment>
<dbReference type="Pfam" id="PF13671">
    <property type="entry name" value="AAA_33"/>
    <property type="match status" value="1"/>
</dbReference>
<dbReference type="CDD" id="cd02021">
    <property type="entry name" value="GntK"/>
    <property type="match status" value="1"/>
</dbReference>
<dbReference type="Gene3D" id="3.40.50.300">
    <property type="entry name" value="P-loop containing nucleotide triphosphate hydrolases"/>
    <property type="match status" value="1"/>
</dbReference>
<dbReference type="FunFam" id="3.40.50.300:FF:000522">
    <property type="entry name" value="Gluconokinase"/>
    <property type="match status" value="1"/>
</dbReference>
<accession>A0A6L9Y0I4</accession>
<protein>
    <recommendedName>
        <fullName evidence="3 10">Gluconokinase</fullName>
        <ecNumber evidence="3 10">2.7.1.12</ecNumber>
    </recommendedName>
</protein>
<comment type="catalytic activity">
    <reaction evidence="9 10">
        <text>D-gluconate + ATP = 6-phospho-D-gluconate + ADP + H(+)</text>
        <dbReference type="Rhea" id="RHEA:19433"/>
        <dbReference type="ChEBI" id="CHEBI:15378"/>
        <dbReference type="ChEBI" id="CHEBI:18391"/>
        <dbReference type="ChEBI" id="CHEBI:30616"/>
        <dbReference type="ChEBI" id="CHEBI:58759"/>
        <dbReference type="ChEBI" id="CHEBI:456216"/>
        <dbReference type="EC" id="2.7.1.12"/>
    </reaction>
</comment>
<gene>
    <name evidence="11" type="ORF">G3T36_15050</name>
</gene>
<dbReference type="Proteomes" id="UP000474967">
    <property type="component" value="Unassembled WGS sequence"/>
</dbReference>
<evidence type="ECO:0000256" key="2">
    <source>
        <dbReference type="ARBA" id="ARBA00008420"/>
    </source>
</evidence>
<dbReference type="AlphaFoldDB" id="A0A6L9Y0I4"/>
<evidence type="ECO:0000256" key="3">
    <source>
        <dbReference type="ARBA" id="ARBA00012054"/>
    </source>
</evidence>
<dbReference type="PANTHER" id="PTHR43442">
    <property type="entry name" value="GLUCONOKINASE-RELATED"/>
    <property type="match status" value="1"/>
</dbReference>
<dbReference type="EC" id="2.7.1.12" evidence="3 10"/>
<reference evidence="11 12" key="1">
    <citation type="journal article" date="2014" name="J. Microbiol.">
        <title>Diaminobutyricibacter tongyongensis gen. nov., sp. nov. and Homoserinibacter gongjuensis gen. nov., sp. nov. belong to the family Microbacteriaceae.</title>
        <authorList>
            <person name="Kim S.J."/>
            <person name="Ahn J.H."/>
            <person name="Weon H.Y."/>
            <person name="Hamada M."/>
            <person name="Suzuki K."/>
            <person name="Kwon S.W."/>
        </authorList>
    </citation>
    <scope>NUCLEOTIDE SEQUENCE [LARGE SCALE GENOMIC DNA]</scope>
    <source>
        <strain evidence="11 12">NBRC 108724</strain>
    </source>
</reference>
<evidence type="ECO:0000313" key="11">
    <source>
        <dbReference type="EMBL" id="NEN07179.1"/>
    </source>
</evidence>
<evidence type="ECO:0000256" key="1">
    <source>
        <dbReference type="ARBA" id="ARBA00004761"/>
    </source>
</evidence>
<name>A0A6L9Y0I4_9MICO</name>
<dbReference type="GO" id="GO:0005524">
    <property type="term" value="F:ATP binding"/>
    <property type="evidence" value="ECO:0007669"/>
    <property type="project" value="UniProtKB-KW"/>
</dbReference>
<evidence type="ECO:0000313" key="12">
    <source>
        <dbReference type="Proteomes" id="UP000474967"/>
    </source>
</evidence>
<keyword evidence="4 10" id="KW-0808">Transferase</keyword>
<keyword evidence="7 10" id="KW-0067">ATP-binding</keyword>
<sequence>MTEPHPQTGRPLIVVMGVSGSGKSTVGALLAESIGVGFTDGDDLHPPANVAKMAAGIPLDDADRWPWLAAVGRALADAGPAGLVVACSALKRSYRDAIRAEAPTVRFVELDNSADILAERMTERTDHFMPESLLASQLATLEPLAPDEPGVRIPNDEPPSAVVACARAALGIG</sequence>
<keyword evidence="5 10" id="KW-0547">Nucleotide-binding</keyword>
<evidence type="ECO:0000256" key="9">
    <source>
        <dbReference type="ARBA" id="ARBA00048090"/>
    </source>
</evidence>
<dbReference type="GO" id="GO:0019521">
    <property type="term" value="P:D-gluconate metabolic process"/>
    <property type="evidence" value="ECO:0007669"/>
    <property type="project" value="UniProtKB-KW"/>
</dbReference>
<dbReference type="GO" id="GO:0005737">
    <property type="term" value="C:cytoplasm"/>
    <property type="evidence" value="ECO:0007669"/>
    <property type="project" value="TreeGrafter"/>
</dbReference>
<dbReference type="InterPro" id="IPR027417">
    <property type="entry name" value="P-loop_NTPase"/>
</dbReference>
<keyword evidence="8" id="KW-0311">Gluconate utilization</keyword>
<dbReference type="NCBIfam" id="TIGR01313">
    <property type="entry name" value="therm_gnt_kin"/>
    <property type="match status" value="1"/>
</dbReference>
<organism evidence="11 12">
    <name type="scientific">Leifsonia tongyongensis</name>
    <dbReference type="NCBI Taxonomy" id="1268043"/>
    <lineage>
        <taxon>Bacteria</taxon>
        <taxon>Bacillati</taxon>
        <taxon>Actinomycetota</taxon>
        <taxon>Actinomycetes</taxon>
        <taxon>Micrococcales</taxon>
        <taxon>Microbacteriaceae</taxon>
        <taxon>Leifsonia</taxon>
    </lineage>
</organism>
<evidence type="ECO:0000256" key="5">
    <source>
        <dbReference type="ARBA" id="ARBA00022741"/>
    </source>
</evidence>
<comment type="caution">
    <text evidence="11">The sequence shown here is derived from an EMBL/GenBank/DDBJ whole genome shotgun (WGS) entry which is preliminary data.</text>
</comment>
<dbReference type="PANTHER" id="PTHR43442:SF3">
    <property type="entry name" value="GLUCONOKINASE-RELATED"/>
    <property type="match status" value="1"/>
</dbReference>
<dbReference type="InterPro" id="IPR006001">
    <property type="entry name" value="Therm_gnt_kin"/>
</dbReference>
<evidence type="ECO:0000256" key="8">
    <source>
        <dbReference type="ARBA" id="ARBA00023064"/>
    </source>
</evidence>